<reference evidence="1" key="1">
    <citation type="submission" date="2021-04" db="EMBL/GenBank/DDBJ databases">
        <title>Genomic characterization of endocarditis-associated Neisseria elongata subsp. nitroreducens.</title>
        <authorList>
            <person name="Schorner M."/>
            <person name="Passarelli-Araujo H."/>
            <person name="Scheffer M."/>
            <person name="Barazzetti F."/>
            <person name="Martins J."/>
            <person name="Machado H."/>
            <person name="Palmeiro J."/>
            <person name="Bazzo M."/>
        </authorList>
    </citation>
    <scope>NUCLEOTIDE SEQUENCE</scope>
    <source>
        <strain evidence="1">Nel_M001</strain>
    </source>
</reference>
<evidence type="ECO:0000313" key="2">
    <source>
        <dbReference type="Proteomes" id="UP000708805"/>
    </source>
</evidence>
<dbReference type="Proteomes" id="UP000708805">
    <property type="component" value="Unassembled WGS sequence"/>
</dbReference>
<dbReference type="AlphaFoldDB" id="A0A9X1CPK4"/>
<accession>A0A9X1CPK4</accession>
<proteinExistence type="predicted"/>
<evidence type="ECO:0000313" key="1">
    <source>
        <dbReference type="EMBL" id="MBS9340110.1"/>
    </source>
</evidence>
<name>A0A9X1CPK4_NEIEL</name>
<comment type="caution">
    <text evidence="1">The sequence shown here is derived from an EMBL/GenBank/DDBJ whole genome shotgun (WGS) entry which is preliminary data.</text>
</comment>
<sequence>MRPKWVIRRYQGCDWMDMEIGRCLQLHYSAQEQDFANQLTAELNTAPQFDFDYTPAEGDVINIETVSSGQKNIIELQFSAGQWQQQRQDSSHLNRNLEIGSGVLVQR</sequence>
<organism evidence="1 2">
    <name type="scientific">Neisseria elongata subsp. nitroreducens</name>
    <dbReference type="NCBI Taxonomy" id="90367"/>
    <lineage>
        <taxon>Bacteria</taxon>
        <taxon>Pseudomonadati</taxon>
        <taxon>Pseudomonadota</taxon>
        <taxon>Betaproteobacteria</taxon>
        <taxon>Neisseriales</taxon>
        <taxon>Neisseriaceae</taxon>
        <taxon>Neisseria</taxon>
    </lineage>
</organism>
<gene>
    <name evidence="1" type="ORF">J8641_04600</name>
</gene>
<dbReference type="RefSeq" id="WP_214037541.1">
    <property type="nucleotide sequence ID" value="NZ_JAGJWT010000002.1"/>
</dbReference>
<dbReference type="EMBL" id="JAGJWT010000002">
    <property type="protein sequence ID" value="MBS9340110.1"/>
    <property type="molecule type" value="Genomic_DNA"/>
</dbReference>
<protein>
    <submittedName>
        <fullName evidence="1">Uncharacterized protein</fullName>
    </submittedName>
</protein>